<dbReference type="InterPro" id="IPR036388">
    <property type="entry name" value="WH-like_DNA-bd_sf"/>
</dbReference>
<evidence type="ECO:0000256" key="2">
    <source>
        <dbReference type="ARBA" id="ARBA00023015"/>
    </source>
</evidence>
<dbReference type="AlphaFoldDB" id="A0A3E0VED3"/>
<dbReference type="Pfam" id="PF00126">
    <property type="entry name" value="HTH_1"/>
    <property type="match status" value="1"/>
</dbReference>
<evidence type="ECO:0000313" key="8">
    <source>
        <dbReference type="Proteomes" id="UP000256486"/>
    </source>
</evidence>
<dbReference type="GO" id="GO:0003700">
    <property type="term" value="F:DNA-binding transcription factor activity"/>
    <property type="evidence" value="ECO:0007669"/>
    <property type="project" value="InterPro"/>
</dbReference>
<dbReference type="RefSeq" id="WP_116413333.1">
    <property type="nucleotide sequence ID" value="NZ_NBWZ01000001.1"/>
</dbReference>
<evidence type="ECO:0000256" key="3">
    <source>
        <dbReference type="ARBA" id="ARBA00023125"/>
    </source>
</evidence>
<keyword evidence="4" id="KW-0804">Transcription</keyword>
<dbReference type="PROSITE" id="PS50931">
    <property type="entry name" value="HTH_LYSR"/>
    <property type="match status" value="1"/>
</dbReference>
<feature type="domain" description="HTH lysR-type" evidence="6">
    <location>
        <begin position="1"/>
        <end position="58"/>
    </location>
</feature>
<name>A0A3E0VED3_9MICO</name>
<dbReference type="InterPro" id="IPR000847">
    <property type="entry name" value="LysR_HTH_N"/>
</dbReference>
<dbReference type="GO" id="GO:0003677">
    <property type="term" value="F:DNA binding"/>
    <property type="evidence" value="ECO:0007669"/>
    <property type="project" value="UniProtKB-KW"/>
</dbReference>
<dbReference type="Proteomes" id="UP000256486">
    <property type="component" value="Unassembled WGS sequence"/>
</dbReference>
<protein>
    <submittedName>
        <fullName evidence="7">LysR family transcriptional regulator</fullName>
    </submittedName>
</protein>
<comment type="similarity">
    <text evidence="1">Belongs to the LysR transcriptional regulatory family.</text>
</comment>
<dbReference type="GO" id="GO:0032993">
    <property type="term" value="C:protein-DNA complex"/>
    <property type="evidence" value="ECO:0007669"/>
    <property type="project" value="TreeGrafter"/>
</dbReference>
<evidence type="ECO:0000256" key="4">
    <source>
        <dbReference type="ARBA" id="ARBA00023163"/>
    </source>
</evidence>
<accession>A0A3E0VED3</accession>
<dbReference type="InterPro" id="IPR036390">
    <property type="entry name" value="WH_DNA-bd_sf"/>
</dbReference>
<dbReference type="SUPFAM" id="SSF46785">
    <property type="entry name" value="Winged helix' DNA-binding domain"/>
    <property type="match status" value="1"/>
</dbReference>
<evidence type="ECO:0000259" key="6">
    <source>
        <dbReference type="PROSITE" id="PS50931"/>
    </source>
</evidence>
<dbReference type="PANTHER" id="PTHR30346:SF0">
    <property type="entry name" value="HCA OPERON TRANSCRIPTIONAL ACTIVATOR HCAR"/>
    <property type="match status" value="1"/>
</dbReference>
<sequence>MNSELMRHFVEAAEQLNFAHAARSQGVSRATLVASIKELEAELGHPVFDYSAPTTTLTPAGEALLATTLVQWAKSAAAAAADVPPPGGKAKASKGKGRAPAVKGASRSGKRRQSR</sequence>
<dbReference type="OrthoDB" id="3636008at2"/>
<comment type="caution">
    <text evidence="7">The sequence shown here is derived from an EMBL/GenBank/DDBJ whole genome shotgun (WGS) entry which is preliminary data.</text>
</comment>
<evidence type="ECO:0000256" key="5">
    <source>
        <dbReference type="SAM" id="MobiDB-lite"/>
    </source>
</evidence>
<reference evidence="7 8" key="1">
    <citation type="submission" date="2017-04" db="EMBL/GenBank/DDBJ databases">
        <title>Comparative genome analysis of Subtercola boreus.</title>
        <authorList>
            <person name="Cho Y.-J."/>
            <person name="Cho A."/>
            <person name="Kim O.-S."/>
            <person name="Lee J.-I."/>
        </authorList>
    </citation>
    <scope>NUCLEOTIDE SEQUENCE [LARGE SCALE GENOMIC DNA]</scope>
    <source>
        <strain evidence="7 8">K300</strain>
    </source>
</reference>
<evidence type="ECO:0000313" key="7">
    <source>
        <dbReference type="EMBL" id="RFA07913.1"/>
    </source>
</evidence>
<dbReference type="Gene3D" id="1.10.10.10">
    <property type="entry name" value="Winged helix-like DNA-binding domain superfamily/Winged helix DNA-binding domain"/>
    <property type="match status" value="1"/>
</dbReference>
<keyword evidence="3" id="KW-0238">DNA-binding</keyword>
<keyword evidence="8" id="KW-1185">Reference proteome</keyword>
<organism evidence="7 8">
    <name type="scientific">Subtercola boreus</name>
    <dbReference type="NCBI Taxonomy" id="120213"/>
    <lineage>
        <taxon>Bacteria</taxon>
        <taxon>Bacillati</taxon>
        <taxon>Actinomycetota</taxon>
        <taxon>Actinomycetes</taxon>
        <taxon>Micrococcales</taxon>
        <taxon>Microbacteriaceae</taxon>
        <taxon>Subtercola</taxon>
    </lineage>
</organism>
<gene>
    <name evidence="7" type="ORF">B7R54_00805</name>
</gene>
<dbReference type="EMBL" id="NBWZ01000001">
    <property type="protein sequence ID" value="RFA07913.1"/>
    <property type="molecule type" value="Genomic_DNA"/>
</dbReference>
<proteinExistence type="inferred from homology"/>
<dbReference type="PANTHER" id="PTHR30346">
    <property type="entry name" value="TRANSCRIPTIONAL DUAL REGULATOR HCAR-RELATED"/>
    <property type="match status" value="1"/>
</dbReference>
<feature type="region of interest" description="Disordered" evidence="5">
    <location>
        <begin position="77"/>
        <end position="115"/>
    </location>
</feature>
<evidence type="ECO:0000256" key="1">
    <source>
        <dbReference type="ARBA" id="ARBA00009437"/>
    </source>
</evidence>
<keyword evidence="2" id="KW-0805">Transcription regulation</keyword>